<proteinExistence type="predicted"/>
<dbReference type="PROSITE" id="PS51138">
    <property type="entry name" value="ENT"/>
    <property type="match status" value="1"/>
</dbReference>
<dbReference type="InterPro" id="IPR036142">
    <property type="entry name" value="ENT_dom-like_sf"/>
</dbReference>
<dbReference type="AlphaFoldDB" id="A0AAP0BGL3"/>
<dbReference type="SUPFAM" id="SSF158639">
    <property type="entry name" value="ENT-like"/>
    <property type="match status" value="1"/>
</dbReference>
<keyword evidence="2" id="KW-0539">Nucleus</keyword>
<evidence type="ECO:0000313" key="6">
    <source>
        <dbReference type="Proteomes" id="UP001418222"/>
    </source>
</evidence>
<evidence type="ECO:0000256" key="3">
    <source>
        <dbReference type="SAM" id="MobiDB-lite"/>
    </source>
</evidence>
<evidence type="ECO:0000259" key="4">
    <source>
        <dbReference type="PROSITE" id="PS51138"/>
    </source>
</evidence>
<dbReference type="GO" id="GO:0050832">
    <property type="term" value="P:defense response to fungus"/>
    <property type="evidence" value="ECO:0007669"/>
    <property type="project" value="InterPro"/>
</dbReference>
<evidence type="ECO:0000256" key="2">
    <source>
        <dbReference type="ARBA" id="ARBA00023242"/>
    </source>
</evidence>
<dbReference type="PANTHER" id="PTHR33432">
    <property type="entry name" value="PROTEIN EMSY-LIKE 4"/>
    <property type="match status" value="1"/>
</dbReference>
<dbReference type="Pfam" id="PF03735">
    <property type="entry name" value="ENT"/>
    <property type="match status" value="1"/>
</dbReference>
<protein>
    <recommendedName>
        <fullName evidence="4">ENT domain-containing protein</fullName>
    </recommendedName>
</protein>
<keyword evidence="6" id="KW-1185">Reference proteome</keyword>
<dbReference type="FunFam" id="1.10.1240.40:FF:000005">
    <property type="entry name" value="ENT domain containing protein, expressed"/>
    <property type="match status" value="1"/>
</dbReference>
<feature type="region of interest" description="Disordered" evidence="3">
    <location>
        <begin position="404"/>
        <end position="445"/>
    </location>
</feature>
<dbReference type="GO" id="GO:0005634">
    <property type="term" value="C:nucleus"/>
    <property type="evidence" value="ECO:0007669"/>
    <property type="project" value="UniProtKB-SubCell"/>
</dbReference>
<gene>
    <name evidence="5" type="ORF">KSP39_PZI012576</name>
</gene>
<comment type="subcellular location">
    <subcellularLocation>
        <location evidence="1">Nucleus</location>
    </subcellularLocation>
</comment>
<dbReference type="Proteomes" id="UP001418222">
    <property type="component" value="Unassembled WGS sequence"/>
</dbReference>
<dbReference type="InterPro" id="IPR005491">
    <property type="entry name" value="ENT_dom"/>
</dbReference>
<accession>A0AAP0BGL3</accession>
<dbReference type="Gene3D" id="1.10.1240.40">
    <property type="entry name" value="ENT domain"/>
    <property type="match status" value="1"/>
</dbReference>
<dbReference type="EMBL" id="JBBWWQ010000010">
    <property type="protein sequence ID" value="KAK8937415.1"/>
    <property type="molecule type" value="Genomic_DNA"/>
</dbReference>
<feature type="region of interest" description="Disordered" evidence="3">
    <location>
        <begin position="297"/>
        <end position="321"/>
    </location>
</feature>
<feature type="domain" description="ENT" evidence="4">
    <location>
        <begin position="53"/>
        <end position="140"/>
    </location>
</feature>
<organism evidence="5 6">
    <name type="scientific">Platanthera zijinensis</name>
    <dbReference type="NCBI Taxonomy" id="2320716"/>
    <lineage>
        <taxon>Eukaryota</taxon>
        <taxon>Viridiplantae</taxon>
        <taxon>Streptophyta</taxon>
        <taxon>Embryophyta</taxon>
        <taxon>Tracheophyta</taxon>
        <taxon>Spermatophyta</taxon>
        <taxon>Magnoliopsida</taxon>
        <taxon>Liliopsida</taxon>
        <taxon>Asparagales</taxon>
        <taxon>Orchidaceae</taxon>
        <taxon>Orchidoideae</taxon>
        <taxon>Orchideae</taxon>
        <taxon>Orchidinae</taxon>
        <taxon>Platanthera</taxon>
    </lineage>
</organism>
<dbReference type="PANTHER" id="PTHR33432:SF27">
    <property type="entry name" value="PROTEIN EMSY-LIKE 3"/>
    <property type="match status" value="1"/>
</dbReference>
<reference evidence="5 6" key="1">
    <citation type="journal article" date="2022" name="Nat. Plants">
        <title>Genomes of leafy and leafless Platanthera orchids illuminate the evolution of mycoheterotrophy.</title>
        <authorList>
            <person name="Li M.H."/>
            <person name="Liu K.W."/>
            <person name="Li Z."/>
            <person name="Lu H.C."/>
            <person name="Ye Q.L."/>
            <person name="Zhang D."/>
            <person name="Wang J.Y."/>
            <person name="Li Y.F."/>
            <person name="Zhong Z.M."/>
            <person name="Liu X."/>
            <person name="Yu X."/>
            <person name="Liu D.K."/>
            <person name="Tu X.D."/>
            <person name="Liu B."/>
            <person name="Hao Y."/>
            <person name="Liao X.Y."/>
            <person name="Jiang Y.T."/>
            <person name="Sun W.H."/>
            <person name="Chen J."/>
            <person name="Chen Y.Q."/>
            <person name="Ai Y."/>
            <person name="Zhai J.W."/>
            <person name="Wu S.S."/>
            <person name="Zhou Z."/>
            <person name="Hsiao Y.Y."/>
            <person name="Wu W.L."/>
            <person name="Chen Y.Y."/>
            <person name="Lin Y.F."/>
            <person name="Hsu J.L."/>
            <person name="Li C.Y."/>
            <person name="Wang Z.W."/>
            <person name="Zhao X."/>
            <person name="Zhong W.Y."/>
            <person name="Ma X.K."/>
            <person name="Ma L."/>
            <person name="Huang J."/>
            <person name="Chen G.Z."/>
            <person name="Huang M.Z."/>
            <person name="Huang L."/>
            <person name="Peng D.H."/>
            <person name="Luo Y.B."/>
            <person name="Zou S.Q."/>
            <person name="Chen S.P."/>
            <person name="Lan S."/>
            <person name="Tsai W.C."/>
            <person name="Van de Peer Y."/>
            <person name="Liu Z.J."/>
        </authorList>
    </citation>
    <scope>NUCLEOTIDE SEQUENCE [LARGE SCALE GENOMIC DNA]</scope>
    <source>
        <strain evidence="5">Lor287</strain>
    </source>
</reference>
<dbReference type="InterPro" id="IPR033485">
    <property type="entry name" value="EMSY-LIKE_plant"/>
</dbReference>
<dbReference type="CDD" id="cd20404">
    <property type="entry name" value="Tudor_Agenet_AtEML-like"/>
    <property type="match status" value="1"/>
</dbReference>
<dbReference type="SMART" id="SM01191">
    <property type="entry name" value="ENT"/>
    <property type="match status" value="1"/>
</dbReference>
<feature type="region of interest" description="Disordered" evidence="3">
    <location>
        <begin position="1"/>
        <end position="44"/>
    </location>
</feature>
<sequence>MDYGPSDSSELPAGTDDDLPPSHNNRSARFGHVTRNGRPVPGGHSYLRVQNDMESQIHQLEQDAYSSVLRAFKAQSDAITWEKEGLITELRKELRVSDDEHRDLLSRVNADEIIRGIREWRQSGGFQSGFLNNSQPNHDTSLIVSASHKRQRISQSVAPLPLGVPPPSLHSQPIIGTMQASSAVKRGAPRVRGKKTKLPLPAAFTHAGLSEGDQVVNRSSGSIATMHPAEAHYDSLIGRKVMTRWPDDNNFYEAVITDHNATKGLHLLTYDINTPNETWEWVNLEEISTEDIKWEGEDPHVAQRSGRAGPGRGVKKSRGGALPLGGGRGRGFLLNQPGKDFPILLNGAKRKNIDEIEILNTETLIKEVENVLDTTHPDASDLEKAKKLLKEHEESLLDAISRLADASDGESEDGGHHLSNGQQPMDQDRSWRNEQGYDGEPIVGG</sequence>
<comment type="caution">
    <text evidence="5">The sequence shown here is derived from an EMBL/GenBank/DDBJ whole genome shotgun (WGS) entry which is preliminary data.</text>
</comment>
<evidence type="ECO:0000256" key="1">
    <source>
        <dbReference type="ARBA" id="ARBA00004123"/>
    </source>
</evidence>
<dbReference type="Gene3D" id="2.30.30.140">
    <property type="match status" value="1"/>
</dbReference>
<dbReference type="SUPFAM" id="SSF63748">
    <property type="entry name" value="Tudor/PWWP/MBT"/>
    <property type="match status" value="1"/>
</dbReference>
<evidence type="ECO:0000313" key="5">
    <source>
        <dbReference type="EMBL" id="KAK8937415.1"/>
    </source>
</evidence>
<name>A0AAP0BGL3_9ASPA</name>